<proteinExistence type="predicted"/>
<dbReference type="Gramene" id="KQL00487">
    <property type="protein sequence ID" value="KQL00487"/>
    <property type="gene ID" value="SETIT_016024mg"/>
</dbReference>
<accession>K3YP32</accession>
<organism evidence="2 3">
    <name type="scientific">Setaria italica</name>
    <name type="common">Foxtail millet</name>
    <name type="synonym">Panicum italicum</name>
    <dbReference type="NCBI Taxonomy" id="4555"/>
    <lineage>
        <taxon>Eukaryota</taxon>
        <taxon>Viridiplantae</taxon>
        <taxon>Streptophyta</taxon>
        <taxon>Embryophyta</taxon>
        <taxon>Tracheophyta</taxon>
        <taxon>Spermatophyta</taxon>
        <taxon>Magnoliopsida</taxon>
        <taxon>Liliopsida</taxon>
        <taxon>Poales</taxon>
        <taxon>Poaceae</taxon>
        <taxon>PACMAD clade</taxon>
        <taxon>Panicoideae</taxon>
        <taxon>Panicodae</taxon>
        <taxon>Paniceae</taxon>
        <taxon>Cenchrinae</taxon>
        <taxon>Setaria</taxon>
    </lineage>
</organism>
<feature type="region of interest" description="Disordered" evidence="1">
    <location>
        <begin position="1"/>
        <end position="32"/>
    </location>
</feature>
<reference evidence="2" key="2">
    <citation type="submission" date="2018-08" db="UniProtKB">
        <authorList>
            <consortium name="EnsemblPlants"/>
        </authorList>
    </citation>
    <scope>IDENTIFICATION</scope>
    <source>
        <strain evidence="2">Yugu1</strain>
    </source>
</reference>
<dbReference type="InParanoid" id="K3YP32"/>
<dbReference type="EnsemblPlants" id="KQL00487">
    <property type="protein sequence ID" value="KQL00487"/>
    <property type="gene ID" value="SETIT_016024mg"/>
</dbReference>
<evidence type="ECO:0000313" key="3">
    <source>
        <dbReference type="Proteomes" id="UP000004995"/>
    </source>
</evidence>
<evidence type="ECO:0000313" key="2">
    <source>
        <dbReference type="EnsemblPlants" id="KQL00487"/>
    </source>
</evidence>
<keyword evidence="3" id="KW-1185">Reference proteome</keyword>
<dbReference type="Proteomes" id="UP000004995">
    <property type="component" value="Unassembled WGS sequence"/>
</dbReference>
<sequence length="32" mass="3704">MISDGAGYFEKNKKLEQGYPPPIVRYKGHRSH</sequence>
<reference evidence="3" key="1">
    <citation type="journal article" date="2012" name="Nat. Biotechnol.">
        <title>Reference genome sequence of the model plant Setaria.</title>
        <authorList>
            <person name="Bennetzen J.L."/>
            <person name="Schmutz J."/>
            <person name="Wang H."/>
            <person name="Percifield R."/>
            <person name="Hawkins J."/>
            <person name="Pontaroli A.C."/>
            <person name="Estep M."/>
            <person name="Feng L."/>
            <person name="Vaughn J.N."/>
            <person name="Grimwood J."/>
            <person name="Jenkins J."/>
            <person name="Barry K."/>
            <person name="Lindquist E."/>
            <person name="Hellsten U."/>
            <person name="Deshpande S."/>
            <person name="Wang X."/>
            <person name="Wu X."/>
            <person name="Mitros T."/>
            <person name="Triplett J."/>
            <person name="Yang X."/>
            <person name="Ye C.Y."/>
            <person name="Mauro-Herrera M."/>
            <person name="Wang L."/>
            <person name="Li P."/>
            <person name="Sharma M."/>
            <person name="Sharma R."/>
            <person name="Ronald P.C."/>
            <person name="Panaud O."/>
            <person name="Kellogg E.A."/>
            <person name="Brutnell T.P."/>
            <person name="Doust A.N."/>
            <person name="Tuskan G.A."/>
            <person name="Rokhsar D."/>
            <person name="Devos K.M."/>
        </authorList>
    </citation>
    <scope>NUCLEOTIDE SEQUENCE [LARGE SCALE GENOMIC DNA]</scope>
    <source>
        <strain evidence="3">cv. Yugu1</strain>
    </source>
</reference>
<protein>
    <submittedName>
        <fullName evidence="2">Uncharacterized protein</fullName>
    </submittedName>
</protein>
<dbReference type="HOGENOM" id="CLU_3393092_0_0_1"/>
<name>K3YP32_SETIT</name>
<evidence type="ECO:0000256" key="1">
    <source>
        <dbReference type="SAM" id="MobiDB-lite"/>
    </source>
</evidence>
<dbReference type="AlphaFoldDB" id="K3YP32"/>
<dbReference type="EMBL" id="AGNK02003508">
    <property type="status" value="NOT_ANNOTATED_CDS"/>
    <property type="molecule type" value="Genomic_DNA"/>
</dbReference>